<name>A0A0L8HB15_OCTBM</name>
<gene>
    <name evidence="1" type="ORF">OCBIM_22018581mg</name>
</gene>
<sequence length="131" mass="14343">MYDLKRKSCVLSSCDTFAEDNNTRNGDFTTLAKKLRPSSNKFISTCVESGADNKLSLDNINSCAVVTNSCLPQFNTNISFKSSTVPSRSEPNDDNMDVSSAPYSYPVIYSQPRSCIMCAAGDSGHINHILR</sequence>
<protein>
    <submittedName>
        <fullName evidence="1">Uncharacterized protein</fullName>
    </submittedName>
</protein>
<reference evidence="1" key="1">
    <citation type="submission" date="2015-07" db="EMBL/GenBank/DDBJ databases">
        <title>MeaNS - Measles Nucleotide Surveillance Program.</title>
        <authorList>
            <person name="Tran T."/>
            <person name="Druce J."/>
        </authorList>
    </citation>
    <scope>NUCLEOTIDE SEQUENCE</scope>
    <source>
        <strain evidence="1">UCB-OBI-ISO-001</strain>
        <tissue evidence="1">Gonad</tissue>
    </source>
</reference>
<organism evidence="1">
    <name type="scientific">Octopus bimaculoides</name>
    <name type="common">California two-spotted octopus</name>
    <dbReference type="NCBI Taxonomy" id="37653"/>
    <lineage>
        <taxon>Eukaryota</taxon>
        <taxon>Metazoa</taxon>
        <taxon>Spiralia</taxon>
        <taxon>Lophotrochozoa</taxon>
        <taxon>Mollusca</taxon>
        <taxon>Cephalopoda</taxon>
        <taxon>Coleoidea</taxon>
        <taxon>Octopodiformes</taxon>
        <taxon>Octopoda</taxon>
        <taxon>Incirrata</taxon>
        <taxon>Octopodidae</taxon>
        <taxon>Octopus</taxon>
    </lineage>
</organism>
<dbReference type="OrthoDB" id="10276629at2759"/>
<dbReference type="KEGG" id="obi:106871736"/>
<evidence type="ECO:0000313" key="1">
    <source>
        <dbReference type="EMBL" id="KOF86471.1"/>
    </source>
</evidence>
<dbReference type="AlphaFoldDB" id="A0A0L8HB15"/>
<proteinExistence type="predicted"/>
<accession>A0A0L8HB15</accession>
<dbReference type="EMBL" id="KQ418642">
    <property type="protein sequence ID" value="KOF86471.1"/>
    <property type="molecule type" value="Genomic_DNA"/>
</dbReference>